<evidence type="ECO:0000313" key="12">
    <source>
        <dbReference type="EMBL" id="ANG61729.1"/>
    </source>
</evidence>
<accession>A0A1A9EW02</accession>
<proteinExistence type="inferred from homology"/>
<evidence type="ECO:0000259" key="10">
    <source>
        <dbReference type="Pfam" id="PF21158"/>
    </source>
</evidence>
<evidence type="ECO:0000256" key="5">
    <source>
        <dbReference type="ARBA" id="ARBA00022525"/>
    </source>
</evidence>
<dbReference type="Pfam" id="PF21158">
    <property type="entry name" value="flgK_1st_1"/>
    <property type="match status" value="1"/>
</dbReference>
<dbReference type="Pfam" id="PF00460">
    <property type="entry name" value="Flg_bb_rod"/>
    <property type="match status" value="1"/>
</dbReference>
<dbReference type="Proteomes" id="UP000078070">
    <property type="component" value="Chromosome"/>
</dbReference>
<comment type="similarity">
    <text evidence="3 7">Belongs to the flagella basal body rod proteins family.</text>
</comment>
<dbReference type="GO" id="GO:0009424">
    <property type="term" value="C:bacterial-type flagellum hook"/>
    <property type="evidence" value="ECO:0007669"/>
    <property type="project" value="UniProtKB-UniRule"/>
</dbReference>
<evidence type="ECO:0000256" key="3">
    <source>
        <dbReference type="ARBA" id="ARBA00009677"/>
    </source>
</evidence>
<keyword evidence="12" id="KW-0282">Flagellum</keyword>
<evidence type="ECO:0000259" key="8">
    <source>
        <dbReference type="Pfam" id="PF00460"/>
    </source>
</evidence>
<dbReference type="Pfam" id="PF06429">
    <property type="entry name" value="Flg_bbr_C"/>
    <property type="match status" value="1"/>
</dbReference>
<reference evidence="12 13" key="2">
    <citation type="journal article" date="2018" name="Int. J. Syst. Evol. Microbiol.">
        <title>Marinobacterium aestuarii sp. nov., a benzene-degrading marine bacterium isolated from estuary sediment.</title>
        <authorList>
            <person name="Bae S.S."/>
            <person name="Jung J."/>
            <person name="Chung D."/>
            <person name="Baek K."/>
        </authorList>
    </citation>
    <scope>NUCLEOTIDE SEQUENCE [LARGE SCALE GENOMIC DNA]</scope>
    <source>
        <strain evidence="12 13">ST58-10</strain>
    </source>
</reference>
<evidence type="ECO:0000256" key="7">
    <source>
        <dbReference type="RuleBase" id="RU362065"/>
    </source>
</evidence>
<dbReference type="GO" id="GO:0005198">
    <property type="term" value="F:structural molecule activity"/>
    <property type="evidence" value="ECO:0007669"/>
    <property type="project" value="UniProtKB-UniRule"/>
</dbReference>
<keyword evidence="12" id="KW-0966">Cell projection</keyword>
<evidence type="ECO:0000256" key="2">
    <source>
        <dbReference type="ARBA" id="ARBA00004613"/>
    </source>
</evidence>
<evidence type="ECO:0000256" key="6">
    <source>
        <dbReference type="ARBA" id="ARBA00023143"/>
    </source>
</evidence>
<gene>
    <name evidence="7" type="primary">flgK</name>
    <name evidence="12" type="ORF">A8C75_04060</name>
</gene>
<protein>
    <recommendedName>
        <fullName evidence="4 7">Flagellar hook-associated protein 1</fullName>
        <shortName evidence="7">HAP1</shortName>
    </recommendedName>
</protein>
<dbReference type="STRING" id="1821621.A8C75_04060"/>
<organism evidence="12 13">
    <name type="scientific">Marinobacterium aestuarii</name>
    <dbReference type="NCBI Taxonomy" id="1821621"/>
    <lineage>
        <taxon>Bacteria</taxon>
        <taxon>Pseudomonadati</taxon>
        <taxon>Pseudomonadota</taxon>
        <taxon>Gammaproteobacteria</taxon>
        <taxon>Oceanospirillales</taxon>
        <taxon>Oceanospirillaceae</taxon>
        <taxon>Marinobacterium</taxon>
    </lineage>
</organism>
<dbReference type="PRINTS" id="PR01005">
    <property type="entry name" value="FLGHOOKAP1"/>
</dbReference>
<feature type="domain" description="Flagellar hook-associated protein 1 D2-like" evidence="10">
    <location>
        <begin position="334"/>
        <end position="435"/>
    </location>
</feature>
<feature type="domain" description="Flagellar basal body rod protein N-terminal" evidence="8">
    <location>
        <begin position="7"/>
        <end position="36"/>
    </location>
</feature>
<keyword evidence="5 7" id="KW-0964">Secreted</keyword>
<dbReference type="PANTHER" id="PTHR30033">
    <property type="entry name" value="FLAGELLAR HOOK-ASSOCIATED PROTEIN 1"/>
    <property type="match status" value="1"/>
</dbReference>
<dbReference type="NCBIfam" id="TIGR02492">
    <property type="entry name" value="flgK_ends"/>
    <property type="match status" value="1"/>
</dbReference>
<dbReference type="SUPFAM" id="SSF64518">
    <property type="entry name" value="Phase 1 flagellin"/>
    <property type="match status" value="1"/>
</dbReference>
<dbReference type="AlphaFoldDB" id="A0A1A9EW02"/>
<evidence type="ECO:0000313" key="13">
    <source>
        <dbReference type="Proteomes" id="UP000078070"/>
    </source>
</evidence>
<dbReference type="RefSeq" id="WP_067378467.1">
    <property type="nucleotide sequence ID" value="NZ_CP015839.1"/>
</dbReference>
<evidence type="ECO:0000259" key="11">
    <source>
        <dbReference type="Pfam" id="PF22638"/>
    </source>
</evidence>
<dbReference type="InterPro" id="IPR049119">
    <property type="entry name" value="FlgK_D2-like"/>
</dbReference>
<dbReference type="KEGG" id="mars:A8C75_04060"/>
<comment type="subcellular location">
    <subcellularLocation>
        <location evidence="1 7">Bacterial flagellum</location>
    </subcellularLocation>
    <subcellularLocation>
        <location evidence="2 7">Secreted</location>
    </subcellularLocation>
</comment>
<dbReference type="InterPro" id="IPR053927">
    <property type="entry name" value="FlgK_helical"/>
</dbReference>
<sequence length="564" mass="59600">MSSFNLLNIGTQALQSNTSALSVIGQNIANVNTPGYSMQRADLVARDNLSGVQVRDVQRMANDFLTGQIMSDTSAYNSALAFEQLANQLDNMLASDVSSISKSMDDYFAALQGAVDDPSNLANRELFLAQADALVRRFQDLDASLTRQQDTINGQVESSVAQVNSLGQGLAQINDQIRLATASGASTNELLDERDRLMESLAGYVGFTTVPQPNGEMNLFIGNGEPLVVGGSASRLLTIQDSLDPSQHNIALQVGSTLSDISGQLSGGQIGGLLDYRADVLDKTKDEMGLIAMVFASSMNAQQLQGLDLDGNAGQRLFADINASAAATDRVLVDSGNAGNATSRVDIVDTGALKASAYELVFNTDSSFTVTRLSDGVRWNSNQLSSQSGAAGVDANQEFYFDASSGSLTLQVDGFRLDLDSSARFVKGDKFEIQPTRSGASEFALELSSGRGLALADSAGGVSNNRNALAMSDLQFAKLVGGGSYQEQYGRQIERVGSLTATAQITTQSSKAVLDANLQTKSSLSGVNLDEEAARLVQFQQAYQASARLIAASQTIFDSLLAAI</sequence>
<dbReference type="GO" id="GO:0005576">
    <property type="term" value="C:extracellular region"/>
    <property type="evidence" value="ECO:0007669"/>
    <property type="project" value="UniProtKB-SubCell"/>
</dbReference>
<evidence type="ECO:0000256" key="4">
    <source>
        <dbReference type="ARBA" id="ARBA00016244"/>
    </source>
</evidence>
<dbReference type="PANTHER" id="PTHR30033:SF1">
    <property type="entry name" value="FLAGELLAR HOOK-ASSOCIATED PROTEIN 1"/>
    <property type="match status" value="1"/>
</dbReference>
<dbReference type="InterPro" id="IPR001444">
    <property type="entry name" value="Flag_bb_rod_N"/>
</dbReference>
<dbReference type="OrthoDB" id="9802553at2"/>
<evidence type="ECO:0000259" key="9">
    <source>
        <dbReference type="Pfam" id="PF06429"/>
    </source>
</evidence>
<dbReference type="GO" id="GO:0044780">
    <property type="term" value="P:bacterial-type flagellum assembly"/>
    <property type="evidence" value="ECO:0007669"/>
    <property type="project" value="InterPro"/>
</dbReference>
<feature type="domain" description="Flagellar basal-body/hook protein C-terminal" evidence="9">
    <location>
        <begin position="524"/>
        <end position="561"/>
    </location>
</feature>
<evidence type="ECO:0000256" key="1">
    <source>
        <dbReference type="ARBA" id="ARBA00004365"/>
    </source>
</evidence>
<dbReference type="EMBL" id="CP015839">
    <property type="protein sequence ID" value="ANG61729.1"/>
    <property type="molecule type" value="Genomic_DNA"/>
</dbReference>
<reference evidence="13" key="1">
    <citation type="submission" date="2016-05" db="EMBL/GenBank/DDBJ databases">
        <authorList>
            <person name="Baek K."/>
            <person name="Yang S.-J."/>
        </authorList>
    </citation>
    <scope>NUCLEOTIDE SEQUENCE [LARGE SCALE GENOMIC DNA]</scope>
    <source>
        <strain evidence="13">ST58-10</strain>
    </source>
</reference>
<name>A0A1A9EW02_9GAMM</name>
<dbReference type="InterPro" id="IPR010930">
    <property type="entry name" value="Flg_bb/hook_C_dom"/>
</dbReference>
<keyword evidence="6 7" id="KW-0975">Bacterial flagellum</keyword>
<feature type="domain" description="Flagellar hook-associated protein FlgK helical" evidence="11">
    <location>
        <begin position="87"/>
        <end position="318"/>
    </location>
</feature>
<keyword evidence="12" id="KW-0969">Cilium</keyword>
<dbReference type="Pfam" id="PF22638">
    <property type="entry name" value="FlgK_D1"/>
    <property type="match status" value="1"/>
</dbReference>
<keyword evidence="13" id="KW-1185">Reference proteome</keyword>
<dbReference type="InterPro" id="IPR002371">
    <property type="entry name" value="FlgK"/>
</dbReference>